<keyword evidence="12" id="KW-1185">Reference proteome</keyword>
<evidence type="ECO:0000256" key="5">
    <source>
        <dbReference type="ARBA" id="ARBA00022840"/>
    </source>
</evidence>
<keyword evidence="4 9" id="KW-0547">Nucleotide-binding</keyword>
<dbReference type="GO" id="GO:0004066">
    <property type="term" value="F:asparagine synthase (glutamine-hydrolyzing) activity"/>
    <property type="evidence" value="ECO:0007669"/>
    <property type="project" value="UniProtKB-EC"/>
</dbReference>
<name>A0A9W6NSH3_9ACTN</name>
<dbReference type="GO" id="GO:0005524">
    <property type="term" value="F:ATP binding"/>
    <property type="evidence" value="ECO:0007669"/>
    <property type="project" value="UniProtKB-KW"/>
</dbReference>
<evidence type="ECO:0000256" key="2">
    <source>
        <dbReference type="ARBA" id="ARBA00005752"/>
    </source>
</evidence>
<feature type="binding site" evidence="9">
    <location>
        <position position="96"/>
    </location>
    <ligand>
        <name>L-glutamine</name>
        <dbReference type="ChEBI" id="CHEBI:58359"/>
    </ligand>
</feature>
<evidence type="ECO:0000256" key="9">
    <source>
        <dbReference type="PIRSR" id="PIRSR001589-2"/>
    </source>
</evidence>
<feature type="binding site" evidence="9">
    <location>
        <begin position="357"/>
        <end position="358"/>
    </location>
    <ligand>
        <name>ATP</name>
        <dbReference type="ChEBI" id="CHEBI:30616"/>
    </ligand>
</feature>
<dbReference type="SUPFAM" id="SSF52402">
    <property type="entry name" value="Adenine nucleotide alpha hydrolases-like"/>
    <property type="match status" value="1"/>
</dbReference>
<dbReference type="Pfam" id="PF00733">
    <property type="entry name" value="Asn_synthase"/>
    <property type="match status" value="1"/>
</dbReference>
<dbReference type="EMBL" id="BSFP01000086">
    <property type="protein sequence ID" value="GLL07137.1"/>
    <property type="molecule type" value="Genomic_DNA"/>
</dbReference>
<evidence type="ECO:0000313" key="11">
    <source>
        <dbReference type="EMBL" id="GLL07137.1"/>
    </source>
</evidence>
<dbReference type="InterPro" id="IPR029055">
    <property type="entry name" value="Ntn_hydrolases_N"/>
</dbReference>
<feature type="domain" description="Glutamine amidotransferase type-2" evidence="10">
    <location>
        <begin position="1"/>
        <end position="209"/>
    </location>
</feature>
<dbReference type="Proteomes" id="UP001143480">
    <property type="component" value="Unassembled WGS sequence"/>
</dbReference>
<dbReference type="InterPro" id="IPR017932">
    <property type="entry name" value="GATase_2_dom"/>
</dbReference>
<keyword evidence="7" id="KW-0315">Glutamine amidotransferase</keyword>
<evidence type="ECO:0000256" key="6">
    <source>
        <dbReference type="ARBA" id="ARBA00022888"/>
    </source>
</evidence>
<keyword evidence="5 9" id="KW-0067">ATP-binding</keyword>
<evidence type="ECO:0000256" key="8">
    <source>
        <dbReference type="ARBA" id="ARBA00048741"/>
    </source>
</evidence>
<comment type="caution">
    <text evidence="11">The sequence shown here is derived from an EMBL/GenBank/DDBJ whole genome shotgun (WGS) entry which is preliminary data.</text>
</comment>
<evidence type="ECO:0000256" key="4">
    <source>
        <dbReference type="ARBA" id="ARBA00022741"/>
    </source>
</evidence>
<dbReference type="PANTHER" id="PTHR43284:SF1">
    <property type="entry name" value="ASPARAGINE SYNTHETASE"/>
    <property type="match status" value="1"/>
</dbReference>
<sequence length="653" mass="69170">MVQVAGAPGQVVAPDRLDRMTDAMTHRGPDDRGTHHAPGIALGVRRLSIVDIAGGHQPCFGEDGAVAAIHNGELYNHAALREQLRAAGHRFTGRCDTEVLPHLYERDGPDFPTRLRGMWGLAVWDAARRRAVISRDRLGVKPLYYAHVGDVLVFASELRALLASGLIPAALDFEAIAVYLTLGYFPAPATPLRAARKLPPGCSLVVADGRVRVERYWSYPRPAPDPSLTIDDAAEGLLEHLDEAVRMRLMSDVPLGSMLSGGLDSTLVTALMAKHTSGPVHTFAVGFEGHPNELAAARRAAHHLGAEHHELRLPGVMGFAGFRESIGGADEPVADLSALGFQSLSAMAARTVKVALSGQGADELLGGYTKHRAARLAAAWRHIPGPAGVLPALISRHGPRPARRAAATLAAPTPAERLLAMSGRLDDPLRAALFRGPLAAIAPGAALRVITALTTTPAALGIDLRAPAPARPGGQLPAALDGDLDSDPVAATLFLDGQLALVDDMLQYFDRASMAHSLEVRVPFLDHEVVEFCATIPSRFKVTAGLRTKYVLKRAARGLVPERIIHRRKVGFLRPASGGWLRGELGARGGAGELLFAGAPRFAEFLDPGVVRALAAAHRDGAGGGRDVHLLIAVLVLEVWLESYLPSALGSGG</sequence>
<dbReference type="GO" id="GO:0005829">
    <property type="term" value="C:cytosol"/>
    <property type="evidence" value="ECO:0007669"/>
    <property type="project" value="TreeGrafter"/>
</dbReference>
<dbReference type="InterPro" id="IPR006426">
    <property type="entry name" value="Asn_synth_AEB"/>
</dbReference>
<reference evidence="11" key="2">
    <citation type="submission" date="2023-01" db="EMBL/GenBank/DDBJ databases">
        <authorList>
            <person name="Sun Q."/>
            <person name="Evtushenko L."/>
        </authorList>
    </citation>
    <scope>NUCLEOTIDE SEQUENCE</scope>
    <source>
        <strain evidence="11">VKM Ac-1321</strain>
    </source>
</reference>
<proteinExistence type="inferred from homology"/>
<dbReference type="CDD" id="cd01991">
    <property type="entry name" value="Asn_synthase_B_C"/>
    <property type="match status" value="1"/>
</dbReference>
<comment type="catalytic activity">
    <reaction evidence="8">
        <text>L-aspartate + L-glutamine + ATP + H2O = L-asparagine + L-glutamate + AMP + diphosphate + H(+)</text>
        <dbReference type="Rhea" id="RHEA:12228"/>
        <dbReference type="ChEBI" id="CHEBI:15377"/>
        <dbReference type="ChEBI" id="CHEBI:15378"/>
        <dbReference type="ChEBI" id="CHEBI:29985"/>
        <dbReference type="ChEBI" id="CHEBI:29991"/>
        <dbReference type="ChEBI" id="CHEBI:30616"/>
        <dbReference type="ChEBI" id="CHEBI:33019"/>
        <dbReference type="ChEBI" id="CHEBI:58048"/>
        <dbReference type="ChEBI" id="CHEBI:58359"/>
        <dbReference type="ChEBI" id="CHEBI:456215"/>
        <dbReference type="EC" id="6.3.5.4"/>
    </reaction>
</comment>
<evidence type="ECO:0000313" key="12">
    <source>
        <dbReference type="Proteomes" id="UP001143480"/>
    </source>
</evidence>
<keyword evidence="6" id="KW-0028">Amino-acid biosynthesis</keyword>
<dbReference type="PIRSF" id="PIRSF001589">
    <property type="entry name" value="Asn_synthetase_glu-h"/>
    <property type="match status" value="1"/>
</dbReference>
<evidence type="ECO:0000256" key="1">
    <source>
        <dbReference type="ARBA" id="ARBA00005187"/>
    </source>
</evidence>
<comment type="pathway">
    <text evidence="1">Amino-acid biosynthesis; L-asparagine biosynthesis; L-asparagine from L-aspartate (L-Gln route): step 1/1.</text>
</comment>
<dbReference type="Pfam" id="PF13537">
    <property type="entry name" value="GATase_7"/>
    <property type="match status" value="1"/>
</dbReference>
<dbReference type="Gene3D" id="3.40.50.620">
    <property type="entry name" value="HUPs"/>
    <property type="match status" value="2"/>
</dbReference>
<dbReference type="RefSeq" id="WP_261959318.1">
    <property type="nucleotide sequence ID" value="NZ_CP073797.1"/>
</dbReference>
<dbReference type="GO" id="GO:0006529">
    <property type="term" value="P:asparagine biosynthetic process"/>
    <property type="evidence" value="ECO:0007669"/>
    <property type="project" value="UniProtKB-KW"/>
</dbReference>
<dbReference type="InterPro" id="IPR033738">
    <property type="entry name" value="AsnB_N"/>
</dbReference>
<dbReference type="PANTHER" id="PTHR43284">
    <property type="entry name" value="ASPARAGINE SYNTHETASE (GLUTAMINE-HYDROLYZING)"/>
    <property type="match status" value="1"/>
</dbReference>
<dbReference type="NCBIfam" id="TIGR01536">
    <property type="entry name" value="asn_synth_AEB"/>
    <property type="match status" value="1"/>
</dbReference>
<dbReference type="InterPro" id="IPR051786">
    <property type="entry name" value="ASN_synthetase/amidase"/>
</dbReference>
<dbReference type="SUPFAM" id="SSF56235">
    <property type="entry name" value="N-terminal nucleophile aminohydrolases (Ntn hydrolases)"/>
    <property type="match status" value="1"/>
</dbReference>
<dbReference type="EC" id="6.3.5.4" evidence="3"/>
<comment type="similarity">
    <text evidence="2">Belongs to the asparagine synthetase family.</text>
</comment>
<keyword evidence="6" id="KW-0061">Asparagine biosynthesis</keyword>
<evidence type="ECO:0000256" key="3">
    <source>
        <dbReference type="ARBA" id="ARBA00012737"/>
    </source>
</evidence>
<gene>
    <name evidence="11" type="primary">asnB_5</name>
    <name evidence="11" type="ORF">GCM10017581_088890</name>
</gene>
<dbReference type="CDD" id="cd00712">
    <property type="entry name" value="AsnB"/>
    <property type="match status" value="1"/>
</dbReference>
<protein>
    <recommendedName>
        <fullName evidence="3">asparagine synthase (glutamine-hydrolyzing)</fullName>
        <ecNumber evidence="3">6.3.5.4</ecNumber>
    </recommendedName>
</protein>
<dbReference type="InterPro" id="IPR001962">
    <property type="entry name" value="Asn_synthase"/>
</dbReference>
<evidence type="ECO:0000259" key="10">
    <source>
        <dbReference type="PROSITE" id="PS51278"/>
    </source>
</evidence>
<accession>A0A9W6NSH3</accession>
<dbReference type="AlphaFoldDB" id="A0A9W6NSH3"/>
<reference evidence="11" key="1">
    <citation type="journal article" date="2014" name="Int. J. Syst. Evol. Microbiol.">
        <title>Complete genome sequence of Corynebacterium casei LMG S-19264T (=DSM 44701T), isolated from a smear-ripened cheese.</title>
        <authorList>
            <consortium name="US DOE Joint Genome Institute (JGI-PGF)"/>
            <person name="Walter F."/>
            <person name="Albersmeier A."/>
            <person name="Kalinowski J."/>
            <person name="Ruckert C."/>
        </authorList>
    </citation>
    <scope>NUCLEOTIDE SEQUENCE</scope>
    <source>
        <strain evidence="11">VKM Ac-1321</strain>
    </source>
</reference>
<dbReference type="Gene3D" id="3.60.20.10">
    <property type="entry name" value="Glutamine Phosphoribosylpyrophosphate, subunit 1, domain 1"/>
    <property type="match status" value="1"/>
</dbReference>
<feature type="binding site" evidence="9">
    <location>
        <position position="285"/>
    </location>
    <ligand>
        <name>ATP</name>
        <dbReference type="ChEBI" id="CHEBI:30616"/>
    </ligand>
</feature>
<dbReference type="InterPro" id="IPR014729">
    <property type="entry name" value="Rossmann-like_a/b/a_fold"/>
</dbReference>
<organism evidence="11 12">
    <name type="scientific">Dactylosporangium matsuzakiense</name>
    <dbReference type="NCBI Taxonomy" id="53360"/>
    <lineage>
        <taxon>Bacteria</taxon>
        <taxon>Bacillati</taxon>
        <taxon>Actinomycetota</taxon>
        <taxon>Actinomycetes</taxon>
        <taxon>Micromonosporales</taxon>
        <taxon>Micromonosporaceae</taxon>
        <taxon>Dactylosporangium</taxon>
    </lineage>
</organism>
<dbReference type="PROSITE" id="PS51278">
    <property type="entry name" value="GATASE_TYPE_2"/>
    <property type="match status" value="1"/>
</dbReference>
<evidence type="ECO:0000256" key="7">
    <source>
        <dbReference type="ARBA" id="ARBA00022962"/>
    </source>
</evidence>